<keyword evidence="2" id="KW-1185">Reference proteome</keyword>
<dbReference type="GeneID" id="81408192"/>
<comment type="caution">
    <text evidence="1">The sequence shown here is derived from an EMBL/GenBank/DDBJ whole genome shotgun (WGS) entry which is preliminary data.</text>
</comment>
<reference evidence="1" key="2">
    <citation type="journal article" date="2023" name="IMA Fungus">
        <title>Comparative genomic study of the Penicillium genus elucidates a diverse pangenome and 15 lateral gene transfer events.</title>
        <authorList>
            <person name="Petersen C."/>
            <person name="Sorensen T."/>
            <person name="Nielsen M.R."/>
            <person name="Sondergaard T.E."/>
            <person name="Sorensen J.L."/>
            <person name="Fitzpatrick D.A."/>
            <person name="Frisvad J.C."/>
            <person name="Nielsen K.L."/>
        </authorList>
    </citation>
    <scope>NUCLEOTIDE SEQUENCE</scope>
    <source>
        <strain evidence="1">IBT 22155</strain>
    </source>
</reference>
<gene>
    <name evidence="1" type="ORF">N7515_008278</name>
</gene>
<organism evidence="1 2">
    <name type="scientific">Penicillium bovifimosum</name>
    <dbReference type="NCBI Taxonomy" id="126998"/>
    <lineage>
        <taxon>Eukaryota</taxon>
        <taxon>Fungi</taxon>
        <taxon>Dikarya</taxon>
        <taxon>Ascomycota</taxon>
        <taxon>Pezizomycotina</taxon>
        <taxon>Eurotiomycetes</taxon>
        <taxon>Eurotiomycetidae</taxon>
        <taxon>Eurotiales</taxon>
        <taxon>Aspergillaceae</taxon>
        <taxon>Penicillium</taxon>
    </lineage>
</organism>
<evidence type="ECO:0000313" key="1">
    <source>
        <dbReference type="EMBL" id="KAJ5124453.1"/>
    </source>
</evidence>
<reference evidence="1" key="1">
    <citation type="submission" date="2022-11" db="EMBL/GenBank/DDBJ databases">
        <authorList>
            <person name="Petersen C."/>
        </authorList>
    </citation>
    <scope>NUCLEOTIDE SEQUENCE</scope>
    <source>
        <strain evidence="1">IBT 22155</strain>
    </source>
</reference>
<dbReference type="Proteomes" id="UP001149079">
    <property type="component" value="Unassembled WGS sequence"/>
</dbReference>
<sequence>MVNRLTSFYLALPRAASTAWASFAIQILFSSFAAARQASTSERLAPRRARWRLRSLVDASVRRGFSIIAEQPLAGYLKA</sequence>
<evidence type="ECO:0000313" key="2">
    <source>
        <dbReference type="Proteomes" id="UP001149079"/>
    </source>
</evidence>
<name>A0A9W9GMZ1_9EURO</name>
<protein>
    <submittedName>
        <fullName evidence="1">Uncharacterized protein</fullName>
    </submittedName>
</protein>
<dbReference type="RefSeq" id="XP_056518852.1">
    <property type="nucleotide sequence ID" value="XM_056669022.1"/>
</dbReference>
<dbReference type="EMBL" id="JAPQKL010000006">
    <property type="protein sequence ID" value="KAJ5124453.1"/>
    <property type="molecule type" value="Genomic_DNA"/>
</dbReference>
<proteinExistence type="predicted"/>
<accession>A0A9W9GMZ1</accession>
<dbReference type="AlphaFoldDB" id="A0A9W9GMZ1"/>